<accession>A0ABQ5EEK3</accession>
<comment type="caution">
    <text evidence="3">The sequence shown here is derived from an EMBL/GenBank/DDBJ whole genome shotgun (WGS) entry which is preliminary data.</text>
</comment>
<evidence type="ECO:0000313" key="3">
    <source>
        <dbReference type="EMBL" id="GJT49238.1"/>
    </source>
</evidence>
<reference evidence="3" key="1">
    <citation type="journal article" date="2022" name="Int. J. Mol. Sci.">
        <title>Draft Genome of Tanacetum Coccineum: Genomic Comparison of Closely Related Tanacetum-Family Plants.</title>
        <authorList>
            <person name="Yamashiro T."/>
            <person name="Shiraishi A."/>
            <person name="Nakayama K."/>
            <person name="Satake H."/>
        </authorList>
    </citation>
    <scope>NUCLEOTIDE SEQUENCE</scope>
</reference>
<dbReference type="SMART" id="SM00343">
    <property type="entry name" value="ZnF_C2HC"/>
    <property type="match status" value="1"/>
</dbReference>
<organism evidence="3 4">
    <name type="scientific">Tanacetum coccineum</name>
    <dbReference type="NCBI Taxonomy" id="301880"/>
    <lineage>
        <taxon>Eukaryota</taxon>
        <taxon>Viridiplantae</taxon>
        <taxon>Streptophyta</taxon>
        <taxon>Embryophyta</taxon>
        <taxon>Tracheophyta</taxon>
        <taxon>Spermatophyta</taxon>
        <taxon>Magnoliopsida</taxon>
        <taxon>eudicotyledons</taxon>
        <taxon>Gunneridae</taxon>
        <taxon>Pentapetalae</taxon>
        <taxon>asterids</taxon>
        <taxon>campanulids</taxon>
        <taxon>Asterales</taxon>
        <taxon>Asteraceae</taxon>
        <taxon>Asteroideae</taxon>
        <taxon>Anthemideae</taxon>
        <taxon>Anthemidinae</taxon>
        <taxon>Tanacetum</taxon>
    </lineage>
</organism>
<evidence type="ECO:0000256" key="1">
    <source>
        <dbReference type="PROSITE-ProRule" id="PRU00047"/>
    </source>
</evidence>
<evidence type="ECO:0000313" key="4">
    <source>
        <dbReference type="Proteomes" id="UP001151760"/>
    </source>
</evidence>
<keyword evidence="1" id="KW-0863">Zinc-finger</keyword>
<gene>
    <name evidence="3" type="ORF">Tco_0975395</name>
</gene>
<dbReference type="InterPro" id="IPR036875">
    <property type="entry name" value="Znf_CCHC_sf"/>
</dbReference>
<name>A0ABQ5EEK3_9ASTR</name>
<dbReference type="SUPFAM" id="SSF57756">
    <property type="entry name" value="Retrovirus zinc finger-like domains"/>
    <property type="match status" value="1"/>
</dbReference>
<reference evidence="3" key="2">
    <citation type="submission" date="2022-01" db="EMBL/GenBank/DDBJ databases">
        <authorList>
            <person name="Yamashiro T."/>
            <person name="Shiraishi A."/>
            <person name="Satake H."/>
            <person name="Nakayama K."/>
        </authorList>
    </citation>
    <scope>NUCLEOTIDE SEQUENCE</scope>
</reference>
<dbReference type="EMBL" id="BQNB010016220">
    <property type="protein sequence ID" value="GJT49238.1"/>
    <property type="molecule type" value="Genomic_DNA"/>
</dbReference>
<keyword evidence="4" id="KW-1185">Reference proteome</keyword>
<keyword evidence="1" id="KW-0862">Zinc</keyword>
<feature type="domain" description="CCHC-type" evidence="2">
    <location>
        <begin position="59"/>
        <end position="74"/>
    </location>
</feature>
<dbReference type="Proteomes" id="UP001151760">
    <property type="component" value="Unassembled WGS sequence"/>
</dbReference>
<dbReference type="PROSITE" id="PS50158">
    <property type="entry name" value="ZF_CCHC"/>
    <property type="match status" value="1"/>
</dbReference>
<dbReference type="Pfam" id="PF00098">
    <property type="entry name" value="zf-CCHC"/>
    <property type="match status" value="1"/>
</dbReference>
<dbReference type="Gene3D" id="4.10.60.10">
    <property type="entry name" value="Zinc finger, CCHC-type"/>
    <property type="match status" value="1"/>
</dbReference>
<protein>
    <submittedName>
        <fullName evidence="3">Zinc finger, CCHC-type containing protein</fullName>
    </submittedName>
</protein>
<sequence>MIEIMNTTMEMIDEEVVIRHEEEAKEDSQEIVRMKIVMIEEGETLGSKLPYRTLVEIECYNCHEFGHYAANCPKPDCREEKANLVFEDDEPALLMVTSKDEKEITSLKEEKRRNEIVIEYDMLQELITPREEELTMANAETSRGRLQISEGKQMRKERKVESKGVDENDVLVMFDGTNSERSSPSHFWSEVVLEDEPQSRRKCSVALNGCADVVAVKIRSKQKSAGKMKKLNMV</sequence>
<evidence type="ECO:0000259" key="2">
    <source>
        <dbReference type="PROSITE" id="PS50158"/>
    </source>
</evidence>
<proteinExistence type="predicted"/>
<keyword evidence="1" id="KW-0479">Metal-binding</keyword>
<dbReference type="InterPro" id="IPR001878">
    <property type="entry name" value="Znf_CCHC"/>
</dbReference>